<evidence type="ECO:0000313" key="2">
    <source>
        <dbReference type="Proteomes" id="UP000014028"/>
    </source>
</evidence>
<organism evidence="1 2">
    <name type="scientific">Bacillus cereus VD184</name>
    <dbReference type="NCBI Taxonomy" id="1053242"/>
    <lineage>
        <taxon>Bacteria</taxon>
        <taxon>Bacillati</taxon>
        <taxon>Bacillota</taxon>
        <taxon>Bacilli</taxon>
        <taxon>Bacillales</taxon>
        <taxon>Bacillaceae</taxon>
        <taxon>Bacillus</taxon>
        <taxon>Bacillus cereus group</taxon>
    </lineage>
</organism>
<sequence>MDNIREQIKILLIKKGYTMTSLIDALNKKHNRNDSVPNLSAKLSRNTLKYREAQEIADILGYKIEWVPDSKGDSN</sequence>
<dbReference type="Proteomes" id="UP000014028">
    <property type="component" value="Unassembled WGS sequence"/>
</dbReference>
<evidence type="ECO:0000313" key="1">
    <source>
        <dbReference type="EMBL" id="EOQ22601.1"/>
    </source>
</evidence>
<accession>A0A9W5VVL5</accession>
<protein>
    <recommendedName>
        <fullName evidence="3">Phosphoribosylglycinamide formyltransferase</fullName>
    </recommendedName>
</protein>
<dbReference type="AlphaFoldDB" id="A0A9W5VVL5"/>
<gene>
    <name evidence="1" type="ORF">IKC_06365</name>
</gene>
<dbReference type="RefSeq" id="WP_016121486.1">
    <property type="nucleotide sequence ID" value="NZ_KB976817.1"/>
</dbReference>
<proteinExistence type="predicted"/>
<evidence type="ECO:0008006" key="3">
    <source>
        <dbReference type="Google" id="ProtNLM"/>
    </source>
</evidence>
<name>A0A9W5VVL5_BACCE</name>
<dbReference type="EMBL" id="AHFK01000001">
    <property type="protein sequence ID" value="EOQ22601.1"/>
    <property type="molecule type" value="Genomic_DNA"/>
</dbReference>
<comment type="caution">
    <text evidence="1">The sequence shown here is derived from an EMBL/GenBank/DDBJ whole genome shotgun (WGS) entry which is preliminary data.</text>
</comment>
<reference evidence="1 2" key="1">
    <citation type="submission" date="2012-12" db="EMBL/GenBank/DDBJ databases">
        <title>The Genome Sequence of Bacillus cereus VD184.</title>
        <authorList>
            <consortium name="The Broad Institute Genome Sequencing Platform"/>
            <consortium name="The Broad Institute Genome Sequencing Center for Infectious Disease"/>
            <person name="Feldgarden M."/>
            <person name="Van der Auwera G.A."/>
            <person name="Mahillon J."/>
            <person name="Duprez V."/>
            <person name="Timmery S."/>
            <person name="Mattelet C."/>
            <person name="Dierick K."/>
            <person name="Sun M."/>
            <person name="Yu Z."/>
            <person name="Zhu L."/>
            <person name="Hu X."/>
            <person name="Shank E.B."/>
            <person name="Swiecicka I."/>
            <person name="Hansen B.M."/>
            <person name="Andrup L."/>
            <person name="Walker B."/>
            <person name="Young S.K."/>
            <person name="Zeng Q."/>
            <person name="Gargeya S."/>
            <person name="Fitzgerald M."/>
            <person name="Haas B."/>
            <person name="Abouelleil A."/>
            <person name="Alvarado L."/>
            <person name="Arachchi H.M."/>
            <person name="Berlin A.M."/>
            <person name="Chapman S.B."/>
            <person name="Dewar J."/>
            <person name="Goldberg J."/>
            <person name="Griggs A."/>
            <person name="Gujja S."/>
            <person name="Hansen M."/>
            <person name="Howarth C."/>
            <person name="Imamovic A."/>
            <person name="Larimer J."/>
            <person name="McCowan C."/>
            <person name="Murphy C."/>
            <person name="Neiman D."/>
            <person name="Pearson M."/>
            <person name="Priest M."/>
            <person name="Roberts A."/>
            <person name="Saif S."/>
            <person name="Shea T."/>
            <person name="Sisk P."/>
            <person name="Sykes S."/>
            <person name="Wortman J."/>
            <person name="Nusbaum C."/>
            <person name="Birren B."/>
        </authorList>
    </citation>
    <scope>NUCLEOTIDE SEQUENCE [LARGE SCALE GENOMIC DNA]</scope>
    <source>
        <strain evidence="1 2">VD184</strain>
    </source>
</reference>